<protein>
    <submittedName>
        <fullName evidence="1">The fantastic four family protein</fullName>
    </submittedName>
</protein>
<evidence type="ECO:0000313" key="2">
    <source>
        <dbReference type="Proteomes" id="UP000827976"/>
    </source>
</evidence>
<organism evidence="1 2">
    <name type="scientific">Dioscorea alata</name>
    <name type="common">Purple yam</name>
    <dbReference type="NCBI Taxonomy" id="55571"/>
    <lineage>
        <taxon>Eukaryota</taxon>
        <taxon>Viridiplantae</taxon>
        <taxon>Streptophyta</taxon>
        <taxon>Embryophyta</taxon>
        <taxon>Tracheophyta</taxon>
        <taxon>Spermatophyta</taxon>
        <taxon>Magnoliopsida</taxon>
        <taxon>Liliopsida</taxon>
        <taxon>Dioscoreales</taxon>
        <taxon>Dioscoreaceae</taxon>
        <taxon>Dioscorea</taxon>
    </lineage>
</organism>
<dbReference type="EMBL" id="CM037024">
    <property type="protein sequence ID" value="KAH7664195.1"/>
    <property type="molecule type" value="Genomic_DNA"/>
</dbReference>
<dbReference type="Proteomes" id="UP000827976">
    <property type="component" value="Chromosome 14"/>
</dbReference>
<gene>
    <name evidence="1" type="ORF">IHE45_14G105100</name>
</gene>
<sequence length="233" mass="26279">MATCEELRQFFDTPLQDIKTPSLFDSLSSWNQLKNINNPIESSFTEIFGELHFHEKTETPLSPDLKKHPLDPPPGVPKNQQNFDSLQLCTEGLGFESLADVEEEDFMNDDNDSSEHLGGGCSSKESRPVTDYSRSLSGKAGKGSRSFPPPISTLGRSGKPLVYFKSYRDDGRFILREVRIPTHEFLHASRQDGRLKLQFVVHPNENNIVVNGGARRGEDDDDDDDEHEEMKII</sequence>
<proteinExistence type="predicted"/>
<comment type="caution">
    <text evidence="1">The sequence shown here is derived from an EMBL/GenBank/DDBJ whole genome shotgun (WGS) entry which is preliminary data.</text>
</comment>
<evidence type="ECO:0000313" key="1">
    <source>
        <dbReference type="EMBL" id="KAH7664195.1"/>
    </source>
</evidence>
<accession>A0ACB7UU29</accession>
<name>A0ACB7UU29_DIOAL</name>
<keyword evidence="2" id="KW-1185">Reference proteome</keyword>
<reference evidence="2" key="1">
    <citation type="journal article" date="2022" name="Nat. Commun.">
        <title>Chromosome evolution and the genetic basis of agronomically important traits in greater yam.</title>
        <authorList>
            <person name="Bredeson J.V."/>
            <person name="Lyons J.B."/>
            <person name="Oniyinde I.O."/>
            <person name="Okereke N.R."/>
            <person name="Kolade O."/>
            <person name="Nnabue I."/>
            <person name="Nwadili C.O."/>
            <person name="Hribova E."/>
            <person name="Parker M."/>
            <person name="Nwogha J."/>
            <person name="Shu S."/>
            <person name="Carlson J."/>
            <person name="Kariba R."/>
            <person name="Muthemba S."/>
            <person name="Knop K."/>
            <person name="Barton G.J."/>
            <person name="Sherwood A.V."/>
            <person name="Lopez-Montes A."/>
            <person name="Asiedu R."/>
            <person name="Jamnadass R."/>
            <person name="Muchugi A."/>
            <person name="Goodstein D."/>
            <person name="Egesi C.N."/>
            <person name="Featherston J."/>
            <person name="Asfaw A."/>
            <person name="Simpson G.G."/>
            <person name="Dolezel J."/>
            <person name="Hendre P.S."/>
            <person name="Van Deynze A."/>
            <person name="Kumar P.L."/>
            <person name="Obidiegwu J.E."/>
            <person name="Bhattacharjee R."/>
            <person name="Rokhsar D.S."/>
        </authorList>
    </citation>
    <scope>NUCLEOTIDE SEQUENCE [LARGE SCALE GENOMIC DNA]</scope>
    <source>
        <strain evidence="2">cv. TDa95/00328</strain>
    </source>
</reference>